<accession>A0A2M4DJL3</accession>
<sequence>MVTRKAEGEMADGSLYACLLACLLLRGASLSLKYINISNSKKIYYSPFRGLICSYRQKCIKSRIRNTKVAEKLGARWLARRLVLE</sequence>
<reference evidence="1" key="1">
    <citation type="submission" date="2018-01" db="EMBL/GenBank/DDBJ databases">
        <title>An insight into the sialome of Amazonian anophelines.</title>
        <authorList>
            <person name="Ribeiro J.M."/>
            <person name="Scarpassa V."/>
            <person name="Calvo E."/>
        </authorList>
    </citation>
    <scope>NUCLEOTIDE SEQUENCE</scope>
</reference>
<dbReference type="AlphaFoldDB" id="A0A2M4DJL3"/>
<proteinExistence type="predicted"/>
<organism evidence="1">
    <name type="scientific">Anopheles darlingi</name>
    <name type="common">Mosquito</name>
    <dbReference type="NCBI Taxonomy" id="43151"/>
    <lineage>
        <taxon>Eukaryota</taxon>
        <taxon>Metazoa</taxon>
        <taxon>Ecdysozoa</taxon>
        <taxon>Arthropoda</taxon>
        <taxon>Hexapoda</taxon>
        <taxon>Insecta</taxon>
        <taxon>Pterygota</taxon>
        <taxon>Neoptera</taxon>
        <taxon>Endopterygota</taxon>
        <taxon>Diptera</taxon>
        <taxon>Nematocera</taxon>
        <taxon>Culicoidea</taxon>
        <taxon>Culicidae</taxon>
        <taxon>Anophelinae</taxon>
        <taxon>Anopheles</taxon>
    </lineage>
</organism>
<protein>
    <submittedName>
        <fullName evidence="1">Putative secreted protein</fullName>
    </submittedName>
</protein>
<name>A0A2M4DJL3_ANODA</name>
<evidence type="ECO:0000313" key="1">
    <source>
        <dbReference type="EMBL" id="MBW77732.1"/>
    </source>
</evidence>
<dbReference type="EMBL" id="GGFL01013554">
    <property type="protein sequence ID" value="MBW77732.1"/>
    <property type="molecule type" value="Transcribed_RNA"/>
</dbReference>